<dbReference type="CDD" id="cd00063">
    <property type="entry name" value="FN3"/>
    <property type="match status" value="1"/>
</dbReference>
<name>A0A671W985_SPAAU</name>
<accession>A0A671W985</accession>
<reference evidence="3" key="1">
    <citation type="submission" date="2021-04" db="EMBL/GenBank/DDBJ databases">
        <authorList>
            <consortium name="Wellcome Sanger Institute Data Sharing"/>
        </authorList>
    </citation>
    <scope>NUCLEOTIDE SEQUENCE [LARGE SCALE GENOMIC DNA]</scope>
</reference>
<feature type="signal peptide" evidence="2">
    <location>
        <begin position="1"/>
        <end position="17"/>
    </location>
</feature>
<evidence type="ECO:0000256" key="1">
    <source>
        <dbReference type="SAM" id="Phobius"/>
    </source>
</evidence>
<dbReference type="InterPro" id="IPR036116">
    <property type="entry name" value="FN3_sf"/>
</dbReference>
<feature type="chain" id="PRO_5025520437" evidence="2">
    <location>
        <begin position="18"/>
        <end position="299"/>
    </location>
</feature>
<reference evidence="3" key="3">
    <citation type="submission" date="2025-09" db="UniProtKB">
        <authorList>
            <consortium name="Ensembl"/>
        </authorList>
    </citation>
    <scope>IDENTIFICATION</scope>
</reference>
<dbReference type="Ensembl" id="ENSSAUT00010037371.1">
    <property type="protein sequence ID" value="ENSSAUP00010035475.1"/>
    <property type="gene ID" value="ENSSAUG00010015014.1"/>
</dbReference>
<dbReference type="Proteomes" id="UP000472265">
    <property type="component" value="Chromosome 18"/>
</dbReference>
<keyword evidence="1" id="KW-0812">Transmembrane</keyword>
<dbReference type="InParanoid" id="A0A671W985"/>
<organism evidence="3 4">
    <name type="scientific">Sparus aurata</name>
    <name type="common">Gilthead sea bream</name>
    <dbReference type="NCBI Taxonomy" id="8175"/>
    <lineage>
        <taxon>Eukaryota</taxon>
        <taxon>Metazoa</taxon>
        <taxon>Chordata</taxon>
        <taxon>Craniata</taxon>
        <taxon>Vertebrata</taxon>
        <taxon>Euteleostomi</taxon>
        <taxon>Actinopterygii</taxon>
        <taxon>Neopterygii</taxon>
        <taxon>Teleostei</taxon>
        <taxon>Neoteleostei</taxon>
        <taxon>Acanthomorphata</taxon>
        <taxon>Eupercaria</taxon>
        <taxon>Spariformes</taxon>
        <taxon>Sparidae</taxon>
        <taxon>Sparus</taxon>
    </lineage>
</organism>
<evidence type="ECO:0000256" key="2">
    <source>
        <dbReference type="SAM" id="SignalP"/>
    </source>
</evidence>
<feature type="transmembrane region" description="Helical" evidence="1">
    <location>
        <begin position="249"/>
        <end position="272"/>
    </location>
</feature>
<evidence type="ECO:0000313" key="4">
    <source>
        <dbReference type="Proteomes" id="UP000472265"/>
    </source>
</evidence>
<feature type="transmembrane region" description="Helical" evidence="1">
    <location>
        <begin position="49"/>
        <end position="68"/>
    </location>
</feature>
<dbReference type="SUPFAM" id="SSF49265">
    <property type="entry name" value="Fibronectin type III"/>
    <property type="match status" value="1"/>
</dbReference>
<sequence length="299" mass="32505">MHHNQLALLTWLELVFTFVVLERSQLPCDFIPISIHQQQTEMTSHRRNLVVLLIFLTTSPLLTSHFFARAASASPPVTRPRIIYINDLDDPDDPGEEDGDDPPIVKATVRTTLQEKKDICHYDSCSEDQESCPKLAAETGCLCPGISGSDVAPNAPRIDVLLPVTEGEHKGKVQIKWCAPSSVVSGYRVVIEGREGESQEFGASSRKGFVRSLEAGTKVCVEALNKAGSSSPSQFSCQRYSREKSDHKLLAGIIGGGVALLIIVIIAAVILWKYKLCQKAKGDSADGLGNPSYSTEGTL</sequence>
<dbReference type="GeneTree" id="ENSGT00940000162696"/>
<evidence type="ECO:0000313" key="3">
    <source>
        <dbReference type="Ensembl" id="ENSSAUP00010035475.1"/>
    </source>
</evidence>
<keyword evidence="2" id="KW-0732">Signal</keyword>
<proteinExistence type="predicted"/>
<keyword evidence="4" id="KW-1185">Reference proteome</keyword>
<keyword evidence="1" id="KW-0472">Membrane</keyword>
<dbReference type="OMA" id="VEVQWCA"/>
<dbReference type="InterPro" id="IPR003961">
    <property type="entry name" value="FN3_dom"/>
</dbReference>
<dbReference type="AlphaFoldDB" id="A0A671W985"/>
<protein>
    <submittedName>
        <fullName evidence="3">Si:ch1073-303k11.2</fullName>
    </submittedName>
</protein>
<keyword evidence="1" id="KW-1133">Transmembrane helix</keyword>
<reference evidence="3" key="2">
    <citation type="submission" date="2025-08" db="UniProtKB">
        <authorList>
            <consortium name="Ensembl"/>
        </authorList>
    </citation>
    <scope>IDENTIFICATION</scope>
</reference>